<dbReference type="RefSeq" id="WP_035514039.1">
    <property type="nucleotide sequence ID" value="NZ_KN234747.1"/>
</dbReference>
<dbReference type="InterPro" id="IPR019660">
    <property type="entry name" value="Put_sensory_transdc_reg_YbjN"/>
</dbReference>
<sequence length="156" mass="17126">MTTPTKPDRALLERWLRDCHVAFEHCGECEALHIVAIQNLDGVVDSRLFLEHYGLLFTTELEIRPMAMLALTADIGRLSLDYPTLKLFLDIVDDATPQLVIAGVLPAGAGLTSAQCANFLSLTMEGTRQLAAECLDLDYLFPQSSKARSGPSRALH</sequence>
<dbReference type="EMBL" id="AUVB01000085">
    <property type="protein sequence ID" value="KGE02670.1"/>
    <property type="molecule type" value="Genomic_DNA"/>
</dbReference>
<proteinExistence type="predicted"/>
<protein>
    <recommendedName>
        <fullName evidence="3">Sensory transduction regulator</fullName>
    </recommendedName>
</protein>
<dbReference type="Pfam" id="PF10722">
    <property type="entry name" value="YbjN"/>
    <property type="match status" value="1"/>
</dbReference>
<organism evidence="1 2">
    <name type="scientific">Pseudohaliea rubra DSM 19751</name>
    <dbReference type="NCBI Taxonomy" id="1265313"/>
    <lineage>
        <taxon>Bacteria</taxon>
        <taxon>Pseudomonadati</taxon>
        <taxon>Pseudomonadota</taxon>
        <taxon>Gammaproteobacteria</taxon>
        <taxon>Cellvibrionales</taxon>
        <taxon>Halieaceae</taxon>
        <taxon>Pseudohaliea</taxon>
    </lineage>
</organism>
<dbReference type="OrthoDB" id="6398515at2"/>
<dbReference type="AlphaFoldDB" id="A0A095VMS9"/>
<accession>A0A095VMS9</accession>
<evidence type="ECO:0008006" key="3">
    <source>
        <dbReference type="Google" id="ProtNLM"/>
    </source>
</evidence>
<dbReference type="eggNOG" id="ENOG502ZC96">
    <property type="taxonomic scope" value="Bacteria"/>
</dbReference>
<gene>
    <name evidence="1" type="ORF">HRUBRA_02648</name>
</gene>
<dbReference type="HOGENOM" id="CLU_115861_0_0_6"/>
<evidence type="ECO:0000313" key="2">
    <source>
        <dbReference type="Proteomes" id="UP000029640"/>
    </source>
</evidence>
<name>A0A095VMS9_9GAMM</name>
<dbReference type="STRING" id="1265313.HRUBRA_02648"/>
<comment type="caution">
    <text evidence="1">The sequence shown here is derived from an EMBL/GenBank/DDBJ whole genome shotgun (WGS) entry which is preliminary data.</text>
</comment>
<evidence type="ECO:0000313" key="1">
    <source>
        <dbReference type="EMBL" id="KGE02670.1"/>
    </source>
</evidence>
<dbReference type="Proteomes" id="UP000029640">
    <property type="component" value="Unassembled WGS sequence"/>
</dbReference>
<reference evidence="1 2" key="1">
    <citation type="journal article" date="2014" name="Genome Announc.">
        <title>Genome Sequence of Gammaproteobacterial Pseudohaliea rubra Type Strain DSM 19751, Isolated from Coastal Seawater of the Mediterranean Sea.</title>
        <authorList>
            <person name="Spring S."/>
            <person name="Fiebig A."/>
            <person name="Riedel T."/>
            <person name="Goker M."/>
            <person name="Klenk H.P."/>
        </authorList>
    </citation>
    <scope>NUCLEOTIDE SEQUENCE [LARGE SCALE GENOMIC DNA]</scope>
    <source>
        <strain evidence="1 2">DSM 19751</strain>
    </source>
</reference>
<keyword evidence="2" id="KW-1185">Reference proteome</keyword>